<proteinExistence type="predicted"/>
<dbReference type="RefSeq" id="WP_212963329.1">
    <property type="nucleotide sequence ID" value="NZ_BOQT01000009.1"/>
</dbReference>
<dbReference type="Proteomes" id="UP000680279">
    <property type="component" value="Unassembled WGS sequence"/>
</dbReference>
<dbReference type="InterPro" id="IPR002589">
    <property type="entry name" value="Macro_dom"/>
</dbReference>
<evidence type="ECO:0000313" key="2">
    <source>
        <dbReference type="EMBL" id="GIN21501.1"/>
    </source>
</evidence>
<dbReference type="CDD" id="cd02908">
    <property type="entry name" value="Macro_OAADPr_deacetylase"/>
    <property type="match status" value="1"/>
</dbReference>
<reference evidence="2 3" key="1">
    <citation type="submission" date="2021-03" db="EMBL/GenBank/DDBJ databases">
        <title>Antimicrobial resistance genes in bacteria isolated from Japanese honey, and their potential for conferring macrolide and lincosamide resistance in the American foulbrood pathogen Paenibacillus larvae.</title>
        <authorList>
            <person name="Okamoto M."/>
            <person name="Kumagai M."/>
            <person name="Kanamori H."/>
            <person name="Takamatsu D."/>
        </authorList>
    </citation>
    <scope>NUCLEOTIDE SEQUENCE [LARGE SCALE GENOMIC DNA]</scope>
    <source>
        <strain evidence="2 3">J1TS3</strain>
    </source>
</reference>
<dbReference type="Pfam" id="PF01661">
    <property type="entry name" value="Macro"/>
    <property type="match status" value="1"/>
</dbReference>
<evidence type="ECO:0000313" key="3">
    <source>
        <dbReference type="Proteomes" id="UP000680279"/>
    </source>
</evidence>
<feature type="domain" description="Macro" evidence="1">
    <location>
        <begin position="1"/>
        <end position="182"/>
    </location>
</feature>
<dbReference type="EMBL" id="BOQT01000009">
    <property type="protein sequence ID" value="GIN21501.1"/>
    <property type="molecule type" value="Genomic_DNA"/>
</dbReference>
<gene>
    <name evidence="2" type="ORF">J1TS3_26350</name>
</gene>
<evidence type="ECO:0000259" key="1">
    <source>
        <dbReference type="PROSITE" id="PS51154"/>
    </source>
</evidence>
<dbReference type="SUPFAM" id="SSF52949">
    <property type="entry name" value="Macro domain-like"/>
    <property type="match status" value="1"/>
</dbReference>
<dbReference type="PANTHER" id="PTHR11106">
    <property type="entry name" value="GANGLIOSIDE INDUCED DIFFERENTIATION ASSOCIATED PROTEIN 2-RELATED"/>
    <property type="match status" value="1"/>
</dbReference>
<name>A0ABQ4K932_9BACI</name>
<accession>A0ABQ4K932</accession>
<dbReference type="InterPro" id="IPR043472">
    <property type="entry name" value="Macro_dom-like"/>
</dbReference>
<dbReference type="PROSITE" id="PS51154">
    <property type="entry name" value="MACRO"/>
    <property type="match status" value="1"/>
</dbReference>
<keyword evidence="3" id="KW-1185">Reference proteome</keyword>
<organism evidence="2 3">
    <name type="scientific">Siminovitchia fordii</name>
    <dbReference type="NCBI Taxonomy" id="254759"/>
    <lineage>
        <taxon>Bacteria</taxon>
        <taxon>Bacillati</taxon>
        <taxon>Bacillota</taxon>
        <taxon>Bacilli</taxon>
        <taxon>Bacillales</taxon>
        <taxon>Bacillaceae</taxon>
        <taxon>Siminovitchia</taxon>
    </lineage>
</organism>
<dbReference type="PANTHER" id="PTHR11106:SF27">
    <property type="entry name" value="MACRO DOMAIN-CONTAINING PROTEIN"/>
    <property type="match status" value="1"/>
</dbReference>
<comment type="caution">
    <text evidence="2">The sequence shown here is derived from an EMBL/GenBank/DDBJ whole genome shotgun (WGS) entry which is preliminary data.</text>
</comment>
<dbReference type="SMART" id="SM00506">
    <property type="entry name" value="A1pp"/>
    <property type="match status" value="1"/>
</dbReference>
<sequence length="182" mass="19793">MKINIKENTLELMLGDITKQATEAIVNAANGTLLGGGGVDGAIHKAAGPELLVECKRIRKGLLKGELLSTGKAVMTGGYSLPAKFVIHTVGPVWQGGANDEERLLSDCYRNSLQLSLDNNINSISFPSISTGVYRFPVKPASEIALRSILEFLDQNHLGKVIMMLYSERDFDVYQSSLKKLL</sequence>
<dbReference type="NCBIfam" id="NF001664">
    <property type="entry name" value="PRK00431.1-6"/>
    <property type="match status" value="1"/>
</dbReference>
<protein>
    <submittedName>
        <fullName evidence="2">Macro domain-containing protein</fullName>
    </submittedName>
</protein>
<dbReference type="Gene3D" id="3.40.220.10">
    <property type="entry name" value="Leucine Aminopeptidase, subunit E, domain 1"/>
    <property type="match status" value="1"/>
</dbReference>